<proteinExistence type="predicted"/>
<sequence>MITLARLVAAAQRDLVPFWPIPLPRVELTGVHVSELEDPTVFLYGGELLLTVGLQLSGLDSASRADACTNYVRRLVDGGVAALGLGLGSGHAMVPDELRAACTEANLPLLTVPRESPFLAVSRAYWELVRQGGEAELTALLGLQVALTRAAAQDDAEPEIVRELSRALGTWVAYLPEGGGTAATSGELPAGLLADLVRESTNLRTARQGATGNIQLASGTAALYPVSGGPAASGYLALGRSGQLAAAERHLFLTASTLLAARAAGQRHAAAERRRAEGMLAALVLEGHDDAARLLAKQMESDPLPETAFLVALPPAEGLVAQLHQYGLVLERQDALFVLQPASGTRPKLPAGVRGSWGGPMPLRRLHEIAAQVAEVATSAATGQLVRVGHGLDLPTDEWVDKLSAHPGNLLETVRAYLAHRGQWEAAGRELGVHRNSVRYRIGQASDLLGADLDDPDVAAQLWLALRGRTRGSSGS</sequence>
<name>A0ABV5Y6P7_ARTRM</name>
<organism evidence="3 4">
    <name type="scientific">Arthrobacter ramosus</name>
    <dbReference type="NCBI Taxonomy" id="1672"/>
    <lineage>
        <taxon>Bacteria</taxon>
        <taxon>Bacillati</taxon>
        <taxon>Actinomycetota</taxon>
        <taxon>Actinomycetes</taxon>
        <taxon>Micrococcales</taxon>
        <taxon>Micrococcaceae</taxon>
        <taxon>Arthrobacter</taxon>
    </lineage>
</organism>
<feature type="domain" description="PucR C-terminal helix-turn-helix" evidence="2">
    <location>
        <begin position="410"/>
        <end position="467"/>
    </location>
</feature>
<dbReference type="InterPro" id="IPR042070">
    <property type="entry name" value="PucR_C-HTH_sf"/>
</dbReference>
<dbReference type="Gene3D" id="1.10.10.2840">
    <property type="entry name" value="PucR C-terminal helix-turn-helix domain"/>
    <property type="match status" value="1"/>
</dbReference>
<dbReference type="InterPro" id="IPR012914">
    <property type="entry name" value="PucR_dom"/>
</dbReference>
<evidence type="ECO:0000313" key="3">
    <source>
        <dbReference type="EMBL" id="MFB9822145.1"/>
    </source>
</evidence>
<dbReference type="InterPro" id="IPR051448">
    <property type="entry name" value="CdaR-like_regulators"/>
</dbReference>
<accession>A0ABV5Y6P7</accession>
<reference evidence="3 4" key="1">
    <citation type="submission" date="2024-09" db="EMBL/GenBank/DDBJ databases">
        <authorList>
            <person name="Sun Q."/>
            <person name="Mori K."/>
        </authorList>
    </citation>
    <scope>NUCLEOTIDE SEQUENCE [LARGE SCALE GENOMIC DNA]</scope>
    <source>
        <strain evidence="3 4">JCM 1334</strain>
    </source>
</reference>
<gene>
    <name evidence="3" type="ORF">ACFFP1_21985</name>
</gene>
<dbReference type="InterPro" id="IPR025736">
    <property type="entry name" value="PucR_C-HTH_dom"/>
</dbReference>
<keyword evidence="4" id="KW-1185">Reference proteome</keyword>
<evidence type="ECO:0000259" key="2">
    <source>
        <dbReference type="Pfam" id="PF13556"/>
    </source>
</evidence>
<dbReference type="PANTHER" id="PTHR33744">
    <property type="entry name" value="CARBOHYDRATE DIACID REGULATOR"/>
    <property type="match status" value="1"/>
</dbReference>
<dbReference type="PANTHER" id="PTHR33744:SF1">
    <property type="entry name" value="DNA-BINDING TRANSCRIPTIONAL ACTIVATOR ADER"/>
    <property type="match status" value="1"/>
</dbReference>
<feature type="domain" description="Purine catabolism PurC-like" evidence="1">
    <location>
        <begin position="29"/>
        <end position="126"/>
    </location>
</feature>
<comment type="caution">
    <text evidence="3">The sequence shown here is derived from an EMBL/GenBank/DDBJ whole genome shotgun (WGS) entry which is preliminary data.</text>
</comment>
<dbReference type="Pfam" id="PF07905">
    <property type="entry name" value="PucR"/>
    <property type="match status" value="1"/>
</dbReference>
<dbReference type="Proteomes" id="UP001589702">
    <property type="component" value="Unassembled WGS sequence"/>
</dbReference>
<dbReference type="Pfam" id="PF13556">
    <property type="entry name" value="HTH_30"/>
    <property type="match status" value="1"/>
</dbReference>
<evidence type="ECO:0000313" key="4">
    <source>
        <dbReference type="Proteomes" id="UP001589702"/>
    </source>
</evidence>
<evidence type="ECO:0000259" key="1">
    <source>
        <dbReference type="Pfam" id="PF07905"/>
    </source>
</evidence>
<dbReference type="EMBL" id="JBHMBC010000040">
    <property type="protein sequence ID" value="MFB9822145.1"/>
    <property type="molecule type" value="Genomic_DNA"/>
</dbReference>
<protein>
    <submittedName>
        <fullName evidence="3">PucR family transcriptional regulator</fullName>
    </submittedName>
</protein>
<dbReference type="RefSeq" id="WP_234749689.1">
    <property type="nucleotide sequence ID" value="NZ_BAAAWN010000001.1"/>
</dbReference>